<feature type="active site" description="Proton donor/acceptor" evidence="2">
    <location>
        <position position="127"/>
    </location>
</feature>
<dbReference type="CDD" id="cd05828">
    <property type="entry name" value="Sortase_D_1"/>
    <property type="match status" value="1"/>
</dbReference>
<evidence type="ECO:0000256" key="2">
    <source>
        <dbReference type="PIRSR" id="PIRSR605754-1"/>
    </source>
</evidence>
<accession>A0A3M8DBH2</accession>
<keyword evidence="3" id="KW-1133">Transmembrane helix</keyword>
<feature type="active site" description="Acyl-thioester intermediate" evidence="2">
    <location>
        <position position="184"/>
    </location>
</feature>
<dbReference type="Gene3D" id="2.40.260.10">
    <property type="entry name" value="Sortase"/>
    <property type="match status" value="1"/>
</dbReference>
<dbReference type="InterPro" id="IPR053525">
    <property type="entry name" value="Sortase_D"/>
</dbReference>
<evidence type="ECO:0000313" key="5">
    <source>
        <dbReference type="Proteomes" id="UP000281915"/>
    </source>
</evidence>
<dbReference type="EMBL" id="RHHT01000003">
    <property type="protein sequence ID" value="RNB85480.1"/>
    <property type="molecule type" value="Genomic_DNA"/>
</dbReference>
<protein>
    <submittedName>
        <fullName evidence="4">Class D sortase</fullName>
    </submittedName>
</protein>
<dbReference type="InterPro" id="IPR041999">
    <property type="entry name" value="Sortase_D_1"/>
</dbReference>
<dbReference type="NCBIfam" id="TIGR01076">
    <property type="entry name" value="sortase_fam"/>
    <property type="match status" value="1"/>
</dbReference>
<organism evidence="4 5">
    <name type="scientific">Brevibacillus panacihumi</name>
    <dbReference type="NCBI Taxonomy" id="497735"/>
    <lineage>
        <taxon>Bacteria</taxon>
        <taxon>Bacillati</taxon>
        <taxon>Bacillota</taxon>
        <taxon>Bacilli</taxon>
        <taxon>Bacillales</taxon>
        <taxon>Paenibacillaceae</taxon>
        <taxon>Brevibacillus</taxon>
    </lineage>
</organism>
<name>A0A3M8DBH2_9BACL</name>
<sequence length="210" mass="23169">MQRKAGTLLMAIGMIVVAIAIFQYIEHQVKMKQALAKAEALVESSPLKDASATKPSASSVAASELLSERPKFSPKENDVIGTLHIPKIEAELPIIEGTEEEMLQQGVGHYLTSAFPSDGEQIVLSGHRDTVFRDFAKLELGDRFIVKMPYGTFHYEISSTEIVDQDDTSVIRSMGEEVLVVTTCYPFRYVGDAPERYIVYALPVLDGENS</sequence>
<dbReference type="GO" id="GO:0016787">
    <property type="term" value="F:hydrolase activity"/>
    <property type="evidence" value="ECO:0007669"/>
    <property type="project" value="UniProtKB-KW"/>
</dbReference>
<keyword evidence="3" id="KW-0812">Transmembrane</keyword>
<reference evidence="4 5" key="1">
    <citation type="submission" date="2018-10" db="EMBL/GenBank/DDBJ databases">
        <title>Phylogenomics of Brevibacillus.</title>
        <authorList>
            <person name="Dunlap C."/>
        </authorList>
    </citation>
    <scope>NUCLEOTIDE SEQUENCE [LARGE SCALE GENOMIC DNA]</scope>
    <source>
        <strain evidence="4 5">JCM 15085</strain>
    </source>
</reference>
<dbReference type="Pfam" id="PF04203">
    <property type="entry name" value="Sortase"/>
    <property type="match status" value="1"/>
</dbReference>
<keyword evidence="3" id="KW-0472">Membrane</keyword>
<dbReference type="Proteomes" id="UP000281915">
    <property type="component" value="Unassembled WGS sequence"/>
</dbReference>
<dbReference type="InterPro" id="IPR005754">
    <property type="entry name" value="Sortase"/>
</dbReference>
<evidence type="ECO:0000256" key="1">
    <source>
        <dbReference type="ARBA" id="ARBA00022801"/>
    </source>
</evidence>
<dbReference type="AlphaFoldDB" id="A0A3M8DBH2"/>
<evidence type="ECO:0000313" key="4">
    <source>
        <dbReference type="EMBL" id="RNB85480.1"/>
    </source>
</evidence>
<gene>
    <name evidence="4" type="ORF">EDM58_02820</name>
</gene>
<comment type="caution">
    <text evidence="4">The sequence shown here is derived from an EMBL/GenBank/DDBJ whole genome shotgun (WGS) entry which is preliminary data.</text>
</comment>
<dbReference type="RefSeq" id="WP_122911993.1">
    <property type="nucleotide sequence ID" value="NZ_RHHT01000003.1"/>
</dbReference>
<dbReference type="NCBIfam" id="NF033746">
    <property type="entry name" value="class_D_sortase"/>
    <property type="match status" value="1"/>
</dbReference>
<feature type="transmembrane region" description="Helical" evidence="3">
    <location>
        <begin position="7"/>
        <end position="25"/>
    </location>
</feature>
<proteinExistence type="predicted"/>
<keyword evidence="1" id="KW-0378">Hydrolase</keyword>
<dbReference type="SUPFAM" id="SSF63817">
    <property type="entry name" value="Sortase"/>
    <property type="match status" value="1"/>
</dbReference>
<evidence type="ECO:0000256" key="3">
    <source>
        <dbReference type="SAM" id="Phobius"/>
    </source>
</evidence>
<dbReference type="InterPro" id="IPR023365">
    <property type="entry name" value="Sortase_dom-sf"/>
</dbReference>